<gene>
    <name evidence="1" type="ORF">ZEAMMB73_Zm00001d037940</name>
</gene>
<evidence type="ECO:0000313" key="1">
    <source>
        <dbReference type="EMBL" id="AQK85262.1"/>
    </source>
</evidence>
<accession>A0A1D6M203</accession>
<sequence>MASAAVPLAASSGSAASVATAGLTALHASTNDVVVNYDLLQEEPLGTVWIAAHFELFEQRQILSSIRWRLKSAVLSMASGANAVESCDTRSIV</sequence>
<dbReference type="AlphaFoldDB" id="A0A1D6M203"/>
<proteinExistence type="predicted"/>
<organism evidence="1">
    <name type="scientific">Zea mays</name>
    <name type="common">Maize</name>
    <dbReference type="NCBI Taxonomy" id="4577"/>
    <lineage>
        <taxon>Eukaryota</taxon>
        <taxon>Viridiplantae</taxon>
        <taxon>Streptophyta</taxon>
        <taxon>Embryophyta</taxon>
        <taxon>Tracheophyta</taxon>
        <taxon>Spermatophyta</taxon>
        <taxon>Magnoliopsida</taxon>
        <taxon>Liliopsida</taxon>
        <taxon>Poales</taxon>
        <taxon>Poaceae</taxon>
        <taxon>PACMAD clade</taxon>
        <taxon>Panicoideae</taxon>
        <taxon>Andropogonodae</taxon>
        <taxon>Andropogoneae</taxon>
        <taxon>Tripsacinae</taxon>
        <taxon>Zea</taxon>
    </lineage>
</organism>
<dbReference type="PaxDb" id="4577-GRMZM2G117335_P01"/>
<name>A0A1D6M203_MAIZE</name>
<protein>
    <submittedName>
        <fullName evidence="1">Uncharacterized protein</fullName>
    </submittedName>
</protein>
<reference evidence="1" key="1">
    <citation type="submission" date="2015-12" db="EMBL/GenBank/DDBJ databases">
        <title>Update maize B73 reference genome by single molecule sequencing technologies.</title>
        <authorList>
            <consortium name="Maize Genome Sequencing Project"/>
            <person name="Ware D."/>
        </authorList>
    </citation>
    <scope>NUCLEOTIDE SEQUENCE</scope>
    <source>
        <tissue evidence="1">Seedling</tissue>
    </source>
</reference>
<dbReference type="EMBL" id="CM000782">
    <property type="protein sequence ID" value="AQK85262.1"/>
    <property type="molecule type" value="Genomic_DNA"/>
</dbReference>